<dbReference type="GO" id="GO:0000329">
    <property type="term" value="C:fungal-type vacuole membrane"/>
    <property type="evidence" value="ECO:0007669"/>
    <property type="project" value="UniProtKB-UniRule"/>
</dbReference>
<dbReference type="InterPro" id="IPR001841">
    <property type="entry name" value="Znf_RING"/>
</dbReference>
<dbReference type="InterPro" id="IPR057307">
    <property type="entry name" value="PEP5_VPS11_N"/>
</dbReference>
<dbReference type="InterPro" id="IPR057308">
    <property type="entry name" value="CHCR_PEP5_VPS11"/>
</dbReference>
<dbReference type="Pfam" id="PF23356">
    <property type="entry name" value="TPR_PEP5_VPS11"/>
    <property type="match status" value="2"/>
</dbReference>
<evidence type="ECO:0000256" key="1">
    <source>
        <dbReference type="ARBA" id="ARBA00007070"/>
    </source>
</evidence>
<proteinExistence type="inferred from homology"/>
<dbReference type="AlphaFoldDB" id="A0AAD9ZAB5"/>
<dbReference type="SUPFAM" id="SSF57850">
    <property type="entry name" value="RING/U-box"/>
    <property type="match status" value="1"/>
</dbReference>
<keyword evidence="9" id="KW-0833">Ubl conjugation pathway</keyword>
<dbReference type="GO" id="GO:0007032">
    <property type="term" value="P:endosome organization"/>
    <property type="evidence" value="ECO:0007669"/>
    <property type="project" value="TreeGrafter"/>
</dbReference>
<comment type="subcellular location">
    <subcellularLocation>
        <location evidence="8">Endomembrane system</location>
        <topology evidence="8">Peripheral membrane protein</topology>
        <orientation evidence="8">Cytoplasmic side</orientation>
    </subcellularLocation>
    <subcellularLocation>
        <location evidence="9">Vacuole membrane</location>
        <topology evidence="9">Peripheral membrane protein</topology>
        <orientation evidence="9">Cytoplasmic side</orientation>
    </subcellularLocation>
</comment>
<dbReference type="GO" id="GO:0030674">
    <property type="term" value="F:protein-macromolecule adaptor activity"/>
    <property type="evidence" value="ECO:0007669"/>
    <property type="project" value="TreeGrafter"/>
</dbReference>
<evidence type="ECO:0000256" key="9">
    <source>
        <dbReference type="PIRNR" id="PIRNR007860"/>
    </source>
</evidence>
<dbReference type="InterPro" id="IPR036322">
    <property type="entry name" value="WD40_repeat_dom_sf"/>
</dbReference>
<keyword evidence="6 9" id="KW-0653">Protein transport</keyword>
<dbReference type="SUPFAM" id="SSF48371">
    <property type="entry name" value="ARM repeat"/>
    <property type="match status" value="1"/>
</dbReference>
<keyword evidence="2 9" id="KW-0813">Transport</keyword>
<name>A0AAD9ZAB5_9LECA</name>
<dbReference type="Pfam" id="PF23341">
    <property type="entry name" value="PEP5_VPS11_N"/>
    <property type="match status" value="1"/>
</dbReference>
<gene>
    <name evidence="14" type="ORF">OEA41_005679</name>
</gene>
<protein>
    <recommendedName>
        <fullName evidence="9">E3 ubiquitin-protein ligase PEP5</fullName>
        <ecNumber evidence="9">2.3.2.27</ecNumber>
    </recommendedName>
</protein>
<reference evidence="14" key="1">
    <citation type="submission" date="2022-11" db="EMBL/GenBank/DDBJ databases">
        <title>Chromosomal genome sequence assembly and mating type (MAT) locus characterization of the leprose asexual lichenized fungus Lepraria neglecta (Nyl.) Erichsen.</title>
        <authorList>
            <person name="Allen J.L."/>
            <person name="Pfeffer B."/>
        </authorList>
    </citation>
    <scope>NUCLEOTIDE SEQUENCE</scope>
    <source>
        <strain evidence="14">Allen 5258</strain>
    </source>
</reference>
<dbReference type="Gene3D" id="2.130.10.10">
    <property type="entry name" value="YVTN repeat-like/Quinoprotein amine dehydrogenase"/>
    <property type="match status" value="1"/>
</dbReference>
<dbReference type="EC" id="2.3.2.27" evidence="9"/>
<dbReference type="Pfam" id="PF12451">
    <property type="entry name" value="VPS11_C"/>
    <property type="match status" value="1"/>
</dbReference>
<dbReference type="PANTHER" id="PTHR23323:SF24">
    <property type="entry name" value="VACUOLAR PROTEIN SORTING-ASSOCIATED PROTEIN 11 HOMOLOG"/>
    <property type="match status" value="1"/>
</dbReference>
<evidence type="ECO:0000313" key="15">
    <source>
        <dbReference type="Proteomes" id="UP001276659"/>
    </source>
</evidence>
<feature type="domain" description="RING-type" evidence="13">
    <location>
        <begin position="873"/>
        <end position="911"/>
    </location>
</feature>
<dbReference type="InterPro" id="IPR016024">
    <property type="entry name" value="ARM-type_fold"/>
</dbReference>
<evidence type="ECO:0000256" key="7">
    <source>
        <dbReference type="ARBA" id="ARBA00023136"/>
    </source>
</evidence>
<evidence type="ECO:0000256" key="12">
    <source>
        <dbReference type="SAM" id="Coils"/>
    </source>
</evidence>
<dbReference type="GO" id="GO:0030897">
    <property type="term" value="C:HOPS complex"/>
    <property type="evidence" value="ECO:0007669"/>
    <property type="project" value="UniProtKB-UniRule"/>
</dbReference>
<comment type="caution">
    <text evidence="14">The sequence shown here is derived from an EMBL/GenBank/DDBJ whole genome shotgun (WGS) entry which is preliminary data.</text>
</comment>
<dbReference type="GO" id="GO:0048284">
    <property type="term" value="P:organelle fusion"/>
    <property type="evidence" value="ECO:0007669"/>
    <property type="project" value="TreeGrafter"/>
</dbReference>
<keyword evidence="12" id="KW-0175">Coiled coil</keyword>
<dbReference type="InterPro" id="IPR024763">
    <property type="entry name" value="VPS11_C"/>
</dbReference>
<dbReference type="FunFam" id="1.25.40.10:FF:000440">
    <property type="entry name" value="E3 ubiquitin-protein ligase PEP5"/>
    <property type="match status" value="1"/>
</dbReference>
<accession>A0AAD9ZAB5</accession>
<evidence type="ECO:0000256" key="3">
    <source>
        <dbReference type="ARBA" id="ARBA00022723"/>
    </source>
</evidence>
<keyword evidence="3" id="KW-0479">Metal-binding</keyword>
<dbReference type="PIRSF" id="PIRSF007860">
    <property type="entry name" value="VPS11"/>
    <property type="match status" value="1"/>
</dbReference>
<sequence>MALTSWKVFNFFDVSEVKSPDHGESSSIFDSNELSCVCSGSDNLFIGSNDGHVRILSQTFKVVRTFKAHDTGSITHIKQVEGTALLVTVSEDLLNEPVLKVWALDKTEKKTGAPKCLSTLGIHNGRKQFPISAFATLEDLSQLAVGFANGAVTVIRGDLIHDRGAKQRTVFESEEPITGVEFREGSNTTLYLATTGRILTLTITGKGQGQPAKVLEDTGCGVGCMTFDEANGDIVVVRDDAIHYYGVNGRGPSFAYEGPKQLVSIFGDYVALVSPPKASMPTKTNGLRRFGGNRPDDLFNTTTFALLDTDLKFIAHTETLLSQVKALLIEWGDLFLLTLDGKLFRYHEKSLQQKLEILYQRDLYVLAINFAQKAGIDTTQRNVILRKYGDYLHKKGDYDTAMQQYLKAIDNTEPSQVIRKFLDSQRINNLIEYLEELHDHDKATVDHTTLLLNCYAKLKDTEKLETFIKSGTNFDLETAISMCRQGGYYDQAVFLAKKNHEHELVIDILIEDSKKYEDALDYIWRLEPGMAYPNLMKYARVLLEHCPDDATQVFIDYYTGEYRPKKDVPIPTIRIPQGGASNAVSNLTSFIPLPYRQTSTNPSPATIGSQQLALQEGETAGADSAQLPPEYDIPKPRTAFSSFVDHPDNFITFLEACLKQENIDKSDMADLYTTLFEMYLETANTKKGEEKEKWEARAKRLIDGNDIPIDTSNVLLLSHLSNFRDGTILVKEQQGLRFDIFRSYTSANDTAGAIKALRKYGPEEPQLYPAALAYFTSTPKILEEAGGELDAVLMKIDQDGLMAPLQVIQTLSTNAVTTMGMVKKYLSDTVERERKEISNNRKLIESYRTETESKRKEMDDLGNKPAVFQTRRCAQCGRSLDLPTVHFLCKHSFHQSCLNESDGQEAECPKCAAQNNSIRAFRKAQEDSADRHDMFQDALQRSGDKFGTISEFFGRGVMTAPTVE</sequence>
<keyword evidence="4 10" id="KW-0863">Zinc-finger</keyword>
<comment type="catalytic activity">
    <reaction evidence="9">
        <text>S-ubiquitinyl-[E2 ubiquitin-conjugating enzyme]-L-cysteine + [acceptor protein]-L-lysine = [E2 ubiquitin-conjugating enzyme]-L-cysteine + N(6)-ubiquitinyl-[acceptor protein]-L-lysine.</text>
        <dbReference type="EC" id="2.3.2.27"/>
    </reaction>
</comment>
<dbReference type="Gene3D" id="1.25.40.10">
    <property type="entry name" value="Tetratricopeptide repeat domain"/>
    <property type="match status" value="1"/>
</dbReference>
<evidence type="ECO:0000313" key="14">
    <source>
        <dbReference type="EMBL" id="KAK3172358.1"/>
    </source>
</evidence>
<dbReference type="SMART" id="SM00299">
    <property type="entry name" value="CLH"/>
    <property type="match status" value="1"/>
</dbReference>
<dbReference type="Gene3D" id="3.30.40.10">
    <property type="entry name" value="Zinc/RING finger domain, C3HC4 (zinc finger)"/>
    <property type="match status" value="1"/>
</dbReference>
<dbReference type="CDD" id="cd16688">
    <property type="entry name" value="RING-H2_Vps11"/>
    <property type="match status" value="1"/>
</dbReference>
<evidence type="ECO:0000256" key="5">
    <source>
        <dbReference type="ARBA" id="ARBA00022833"/>
    </source>
</evidence>
<dbReference type="GO" id="GO:0033263">
    <property type="term" value="C:CORVET complex"/>
    <property type="evidence" value="ECO:0007669"/>
    <property type="project" value="UniProtKB-UniRule"/>
</dbReference>
<evidence type="ECO:0000256" key="11">
    <source>
        <dbReference type="PROSITE-ProRule" id="PRU01006"/>
    </source>
</evidence>
<keyword evidence="9" id="KW-0808">Transferase</keyword>
<evidence type="ECO:0000256" key="6">
    <source>
        <dbReference type="ARBA" id="ARBA00022927"/>
    </source>
</evidence>
<dbReference type="InterPro" id="IPR011990">
    <property type="entry name" value="TPR-like_helical_dom_sf"/>
</dbReference>
<dbReference type="PANTHER" id="PTHR23323">
    <property type="entry name" value="VACUOLAR PROTEIN SORTING-ASSOCIATED PROTEIN"/>
    <property type="match status" value="1"/>
</dbReference>
<feature type="coiled-coil region" evidence="12">
    <location>
        <begin position="830"/>
        <end position="864"/>
    </location>
</feature>
<evidence type="ECO:0000256" key="10">
    <source>
        <dbReference type="PROSITE-ProRule" id="PRU00175"/>
    </source>
</evidence>
<evidence type="ECO:0000259" key="13">
    <source>
        <dbReference type="PROSITE" id="PS50089"/>
    </source>
</evidence>
<dbReference type="GO" id="GO:0006886">
    <property type="term" value="P:intracellular protein transport"/>
    <property type="evidence" value="ECO:0007669"/>
    <property type="project" value="UniProtKB-UniRule"/>
</dbReference>
<dbReference type="PROSITE" id="PS50089">
    <property type="entry name" value="ZF_RING_2"/>
    <property type="match status" value="1"/>
</dbReference>
<dbReference type="SUPFAM" id="SSF50978">
    <property type="entry name" value="WD40 repeat-like"/>
    <property type="match status" value="1"/>
</dbReference>
<dbReference type="PROSITE" id="PS50236">
    <property type="entry name" value="CHCR"/>
    <property type="match status" value="1"/>
</dbReference>
<dbReference type="Proteomes" id="UP001276659">
    <property type="component" value="Unassembled WGS sequence"/>
</dbReference>
<keyword evidence="5" id="KW-0862">Zinc</keyword>
<dbReference type="GO" id="GO:0006904">
    <property type="term" value="P:vesicle docking involved in exocytosis"/>
    <property type="evidence" value="ECO:0007669"/>
    <property type="project" value="TreeGrafter"/>
</dbReference>
<dbReference type="Pfam" id="PF17122">
    <property type="entry name" value="zf-C3H2C3"/>
    <property type="match status" value="1"/>
</dbReference>
<dbReference type="InterPro" id="IPR015943">
    <property type="entry name" value="WD40/YVTN_repeat-like_dom_sf"/>
</dbReference>
<feature type="repeat" description="CHCR" evidence="11">
    <location>
        <begin position="405"/>
        <end position="551"/>
    </location>
</feature>
<comment type="subunit">
    <text evidence="9">Component of the homotypic vacuole fusion and vacuole protein sorting (HOPS) complex. Component of the class C core vacuole/endosome tethering (CORVET) complex.</text>
</comment>
<dbReference type="GO" id="GO:0007033">
    <property type="term" value="P:vacuole organization"/>
    <property type="evidence" value="ECO:0007669"/>
    <property type="project" value="TreeGrafter"/>
</dbReference>
<keyword evidence="7 9" id="KW-0472">Membrane</keyword>
<dbReference type="InterPro" id="IPR016528">
    <property type="entry name" value="VPS11"/>
</dbReference>
<keyword evidence="9" id="KW-0926">Vacuole</keyword>
<evidence type="ECO:0000256" key="2">
    <source>
        <dbReference type="ARBA" id="ARBA00022448"/>
    </source>
</evidence>
<comment type="similarity">
    <text evidence="1 9">Belongs to the VPS11 family.</text>
</comment>
<dbReference type="GO" id="GO:0061630">
    <property type="term" value="F:ubiquitin protein ligase activity"/>
    <property type="evidence" value="ECO:0007669"/>
    <property type="project" value="UniProtKB-EC"/>
</dbReference>
<keyword evidence="15" id="KW-1185">Reference proteome</keyword>
<dbReference type="GO" id="GO:0008270">
    <property type="term" value="F:zinc ion binding"/>
    <property type="evidence" value="ECO:0007669"/>
    <property type="project" value="UniProtKB-KW"/>
</dbReference>
<organism evidence="14 15">
    <name type="scientific">Lepraria neglecta</name>
    <dbReference type="NCBI Taxonomy" id="209136"/>
    <lineage>
        <taxon>Eukaryota</taxon>
        <taxon>Fungi</taxon>
        <taxon>Dikarya</taxon>
        <taxon>Ascomycota</taxon>
        <taxon>Pezizomycotina</taxon>
        <taxon>Lecanoromycetes</taxon>
        <taxon>OSLEUM clade</taxon>
        <taxon>Lecanoromycetidae</taxon>
        <taxon>Lecanorales</taxon>
        <taxon>Lecanorineae</taxon>
        <taxon>Stereocaulaceae</taxon>
        <taxon>Lepraria</taxon>
    </lineage>
</organism>
<dbReference type="InterPro" id="IPR013083">
    <property type="entry name" value="Znf_RING/FYVE/PHD"/>
</dbReference>
<evidence type="ECO:0000256" key="4">
    <source>
        <dbReference type="ARBA" id="ARBA00022771"/>
    </source>
</evidence>
<dbReference type="InterPro" id="IPR000547">
    <property type="entry name" value="Clathrin_H-chain/VPS_repeat"/>
</dbReference>
<dbReference type="EMBL" id="JASNWA010000007">
    <property type="protein sequence ID" value="KAK3172358.1"/>
    <property type="molecule type" value="Genomic_DNA"/>
</dbReference>
<evidence type="ECO:0000256" key="8">
    <source>
        <dbReference type="ARBA" id="ARBA00029433"/>
    </source>
</evidence>